<dbReference type="PANTHER" id="PTHR19303">
    <property type="entry name" value="TRANSPOSON"/>
    <property type="match status" value="1"/>
</dbReference>
<dbReference type="Proteomes" id="UP001283361">
    <property type="component" value="Unassembled WGS sequence"/>
</dbReference>
<evidence type="ECO:0000313" key="4">
    <source>
        <dbReference type="Proteomes" id="UP001283361"/>
    </source>
</evidence>
<dbReference type="InterPro" id="IPR004875">
    <property type="entry name" value="DDE_SF_endonuclease_dom"/>
</dbReference>
<dbReference type="InterPro" id="IPR050863">
    <property type="entry name" value="CenT-Element_Derived"/>
</dbReference>
<reference evidence="3" key="1">
    <citation type="journal article" date="2023" name="G3 (Bethesda)">
        <title>A reference genome for the long-term kleptoplast-retaining sea slug Elysia crispata morphotype clarki.</title>
        <authorList>
            <person name="Eastman K.E."/>
            <person name="Pendleton A.L."/>
            <person name="Shaikh M.A."/>
            <person name="Suttiyut T."/>
            <person name="Ogas R."/>
            <person name="Tomko P."/>
            <person name="Gavelis G."/>
            <person name="Widhalm J.R."/>
            <person name="Wisecaver J.H."/>
        </authorList>
    </citation>
    <scope>NUCLEOTIDE SEQUENCE</scope>
    <source>
        <strain evidence="3">ECLA1</strain>
    </source>
</reference>
<gene>
    <name evidence="3" type="ORF">RRG08_041648</name>
</gene>
<evidence type="ECO:0000259" key="2">
    <source>
        <dbReference type="Pfam" id="PF03184"/>
    </source>
</evidence>
<comment type="caution">
    <text evidence="3">The sequence shown here is derived from an EMBL/GenBank/DDBJ whole genome shotgun (WGS) entry which is preliminary data.</text>
</comment>
<dbReference type="PANTHER" id="PTHR19303:SF74">
    <property type="entry name" value="POGO TRANSPOSABLE ELEMENT WITH KRAB DOMAIN"/>
    <property type="match status" value="1"/>
</dbReference>
<dbReference type="AlphaFoldDB" id="A0AAE1CWA1"/>
<sequence>MKNYTRKTDRGAPRDILMRAAQEVLRNNKSKAAAAKDFNVDRMTLSRFIKKIQQSEDAITGYKAVAAAKTIIPETMEKDLAIHLVTLCDIFHGLSQKSCRVLAFEFCSRNNVNMPRSWSEHGLAGQDWWLKFAERHQLTLRAPESTSLARASAFNKPVVNKFFSNLAKVMDEHKFSPNQIFNCDETGLTTVQKPKAAVAKRGTKQVGSITSQERGELVTVMYAVSASGNSIPPMMIIPRVNYRDHFIRGAPPGTIGCANPSGWMTKGLFIKFLDHLIQQTNCSVDRKVLLVMDNHETHMSFIMLTIPPHTSHRLQPLVRTVYGPLKTAYNIAMDSWMRSNPGKNVTIYDIPELLRIAHNEALTPKNMSSGFACTGIFPFNQTVFSDTDFAPSATTDNIVTVSGAADDGRGEEEPGPSVSVRHNEQGPSDRRDEPGPSPRPYVSPADIRPFPKAIKPAKPTQRGRKKRSTTILTSSPARAALFHEKFEFSDSSADDIDDTDEDVIEGDFVVVKVAGKSRIVNFIARVDSIDNDEYEGVFLRKVLSRMTGKPSFVIDNNDEALFKKQDILAKLPIPSVVGGSARRENQFTFSCNLELWNIN</sequence>
<organism evidence="3 4">
    <name type="scientific">Elysia crispata</name>
    <name type="common">lettuce slug</name>
    <dbReference type="NCBI Taxonomy" id="231223"/>
    <lineage>
        <taxon>Eukaryota</taxon>
        <taxon>Metazoa</taxon>
        <taxon>Spiralia</taxon>
        <taxon>Lophotrochozoa</taxon>
        <taxon>Mollusca</taxon>
        <taxon>Gastropoda</taxon>
        <taxon>Heterobranchia</taxon>
        <taxon>Euthyneura</taxon>
        <taxon>Panpulmonata</taxon>
        <taxon>Sacoglossa</taxon>
        <taxon>Placobranchoidea</taxon>
        <taxon>Plakobranchidae</taxon>
        <taxon>Elysia</taxon>
    </lineage>
</organism>
<dbReference type="EMBL" id="JAWDGP010006539">
    <property type="protein sequence ID" value="KAK3739327.1"/>
    <property type="molecule type" value="Genomic_DNA"/>
</dbReference>
<keyword evidence="4" id="KW-1185">Reference proteome</keyword>
<dbReference type="GO" id="GO:0005634">
    <property type="term" value="C:nucleus"/>
    <property type="evidence" value="ECO:0007669"/>
    <property type="project" value="TreeGrafter"/>
</dbReference>
<name>A0AAE1CWA1_9GAST</name>
<dbReference type="GO" id="GO:0003677">
    <property type="term" value="F:DNA binding"/>
    <property type="evidence" value="ECO:0007669"/>
    <property type="project" value="TreeGrafter"/>
</dbReference>
<accession>A0AAE1CWA1</accession>
<feature type="compositionally biased region" description="Basic and acidic residues" evidence="1">
    <location>
        <begin position="421"/>
        <end position="434"/>
    </location>
</feature>
<evidence type="ECO:0000313" key="3">
    <source>
        <dbReference type="EMBL" id="KAK3739327.1"/>
    </source>
</evidence>
<feature type="region of interest" description="Disordered" evidence="1">
    <location>
        <begin position="403"/>
        <end position="470"/>
    </location>
</feature>
<evidence type="ECO:0000256" key="1">
    <source>
        <dbReference type="SAM" id="MobiDB-lite"/>
    </source>
</evidence>
<proteinExistence type="predicted"/>
<dbReference type="Pfam" id="PF03184">
    <property type="entry name" value="DDE_1"/>
    <property type="match status" value="1"/>
</dbReference>
<protein>
    <recommendedName>
        <fullName evidence="2">DDE-1 domain-containing protein</fullName>
    </recommendedName>
</protein>
<feature type="domain" description="DDE-1" evidence="2">
    <location>
        <begin position="218"/>
        <end position="371"/>
    </location>
</feature>